<sequence>MTPGRALDPLHGFLGRSIPFHSRISLRSLKFAAPPLGFIARSIDSTPPVTALPLQGSSTGTMVVGFRRTISFPAPRSASTAAAAGSNGKSAEGYRVRSASLPCRFHPLVLQLDEDVATLRDLAGGLASAPSARSIGEGAEQLGRVLVSISELLHHPQAQEPLQRLGRSPFAERLLDDFLRLADAHGSFRAVLVALAALQAEARAALRREDPARLASAARGLRRSGRDLPRIASSARAVAGKAPPPAPPGLPSDAAALAAAIVDAAAAVASASATVFSGVSALSIAAATARVDVVSTPCWMPSPARFVSSSATPRTSHHIVTTKPSSMRIWWVADLMRWMSRAKRRSANKQHTADGSSSSNQQPQPDATLVDPEEEDRKAAFERMDNLGRCIADVENTGEQVFRALVNTRVSLLNILSPTI</sequence>
<dbReference type="Proteomes" id="UP001732700">
    <property type="component" value="Chromosome 6C"/>
</dbReference>
<keyword evidence="2" id="KW-1185">Reference proteome</keyword>
<organism evidence="1 2">
    <name type="scientific">Avena sativa</name>
    <name type="common">Oat</name>
    <dbReference type="NCBI Taxonomy" id="4498"/>
    <lineage>
        <taxon>Eukaryota</taxon>
        <taxon>Viridiplantae</taxon>
        <taxon>Streptophyta</taxon>
        <taxon>Embryophyta</taxon>
        <taxon>Tracheophyta</taxon>
        <taxon>Spermatophyta</taxon>
        <taxon>Magnoliopsida</taxon>
        <taxon>Liliopsida</taxon>
        <taxon>Poales</taxon>
        <taxon>Poaceae</taxon>
        <taxon>BOP clade</taxon>
        <taxon>Pooideae</taxon>
        <taxon>Poodae</taxon>
        <taxon>Poeae</taxon>
        <taxon>Poeae Chloroplast Group 1 (Aveneae type)</taxon>
        <taxon>Aveninae</taxon>
        <taxon>Avena</taxon>
    </lineage>
</organism>
<reference evidence="1" key="2">
    <citation type="submission" date="2025-09" db="UniProtKB">
        <authorList>
            <consortium name="EnsemblPlants"/>
        </authorList>
    </citation>
    <scope>IDENTIFICATION</scope>
</reference>
<evidence type="ECO:0000313" key="2">
    <source>
        <dbReference type="Proteomes" id="UP001732700"/>
    </source>
</evidence>
<name>A0ACD5Z329_AVESA</name>
<protein>
    <submittedName>
        <fullName evidence="1">Uncharacterized protein</fullName>
    </submittedName>
</protein>
<proteinExistence type="predicted"/>
<accession>A0ACD5Z329</accession>
<dbReference type="EnsemblPlants" id="AVESA.00010b.r2.6CG1082980.1">
    <property type="protein sequence ID" value="AVESA.00010b.r2.6CG1082980.1.CDS.1"/>
    <property type="gene ID" value="AVESA.00010b.r2.6CG1082980"/>
</dbReference>
<reference evidence="1" key="1">
    <citation type="submission" date="2021-05" db="EMBL/GenBank/DDBJ databases">
        <authorList>
            <person name="Scholz U."/>
            <person name="Mascher M."/>
            <person name="Fiebig A."/>
        </authorList>
    </citation>
    <scope>NUCLEOTIDE SEQUENCE [LARGE SCALE GENOMIC DNA]</scope>
</reference>
<evidence type="ECO:0000313" key="1">
    <source>
        <dbReference type="EnsemblPlants" id="AVESA.00010b.r2.6CG1082980.1.CDS.1"/>
    </source>
</evidence>